<sequence length="350" mass="39251">MSGFNMEETSEQTRGKETKPTAWDRDRNDKSRDAIANVEARLAMADTREGVDLIEQGMEKGLEDLNEHIQDLHERVLGLQVPPMSYEEFMLFQNEAMSMFAIMKSKVEAFAARMEARDQEVQQELAIYKTVISARVMATHKAPRVEGPKPHTFNGKRDAKELDNFLWHMELYFEAIALTDEATKLGRARVKETWCPRPSHDHGSSEVLGGIQKIDSFKPKPQSKGNHAKGGETRDQGSTLLRNDQARPLVARMKSPKCHDRGKVEGRQCSCGIITTLNAIKAKSVLKTPQSKGLMYIEALVNRKATKALVDTSATHNFVSEDKAKKLELQASKEGGQLKAINLVSKHHTK</sequence>
<protein>
    <submittedName>
        <fullName evidence="2">Uncharacterized protein</fullName>
    </submittedName>
</protein>
<proteinExistence type="predicted"/>
<evidence type="ECO:0000313" key="2">
    <source>
        <dbReference type="EMBL" id="RVW71104.1"/>
    </source>
</evidence>
<feature type="region of interest" description="Disordered" evidence="1">
    <location>
        <begin position="1"/>
        <end position="30"/>
    </location>
</feature>
<feature type="region of interest" description="Disordered" evidence="1">
    <location>
        <begin position="194"/>
        <end position="264"/>
    </location>
</feature>
<name>A0A438GFW5_VITVI</name>
<comment type="caution">
    <text evidence="2">The sequence shown here is derived from an EMBL/GenBank/DDBJ whole genome shotgun (WGS) entry which is preliminary data.</text>
</comment>
<dbReference type="AlphaFoldDB" id="A0A438GFW5"/>
<gene>
    <name evidence="2" type="ORF">CK203_061195</name>
</gene>
<evidence type="ECO:0000313" key="3">
    <source>
        <dbReference type="Proteomes" id="UP000288805"/>
    </source>
</evidence>
<reference evidence="2 3" key="1">
    <citation type="journal article" date="2018" name="PLoS Genet.">
        <title>Population sequencing reveals clonal diversity and ancestral inbreeding in the grapevine cultivar Chardonnay.</title>
        <authorList>
            <person name="Roach M.J."/>
            <person name="Johnson D.L."/>
            <person name="Bohlmann J."/>
            <person name="van Vuuren H.J."/>
            <person name="Jones S.J."/>
            <person name="Pretorius I.S."/>
            <person name="Schmidt S.A."/>
            <person name="Borneman A.R."/>
        </authorList>
    </citation>
    <scope>NUCLEOTIDE SEQUENCE [LARGE SCALE GENOMIC DNA]</scope>
    <source>
        <strain evidence="3">cv. Chardonnay</strain>
        <tissue evidence="2">Leaf</tissue>
    </source>
</reference>
<evidence type="ECO:0000256" key="1">
    <source>
        <dbReference type="SAM" id="MobiDB-lite"/>
    </source>
</evidence>
<dbReference type="Gene3D" id="2.40.70.10">
    <property type="entry name" value="Acid Proteases"/>
    <property type="match status" value="1"/>
</dbReference>
<dbReference type="Proteomes" id="UP000288805">
    <property type="component" value="Unassembled WGS sequence"/>
</dbReference>
<organism evidence="2 3">
    <name type="scientific">Vitis vinifera</name>
    <name type="common">Grape</name>
    <dbReference type="NCBI Taxonomy" id="29760"/>
    <lineage>
        <taxon>Eukaryota</taxon>
        <taxon>Viridiplantae</taxon>
        <taxon>Streptophyta</taxon>
        <taxon>Embryophyta</taxon>
        <taxon>Tracheophyta</taxon>
        <taxon>Spermatophyta</taxon>
        <taxon>Magnoliopsida</taxon>
        <taxon>eudicotyledons</taxon>
        <taxon>Gunneridae</taxon>
        <taxon>Pentapetalae</taxon>
        <taxon>rosids</taxon>
        <taxon>Vitales</taxon>
        <taxon>Vitaceae</taxon>
        <taxon>Viteae</taxon>
        <taxon>Vitis</taxon>
    </lineage>
</organism>
<feature type="compositionally biased region" description="Basic and acidic residues" evidence="1">
    <location>
        <begin position="194"/>
        <end position="204"/>
    </location>
</feature>
<dbReference type="EMBL" id="QGNW01000446">
    <property type="protein sequence ID" value="RVW71104.1"/>
    <property type="molecule type" value="Genomic_DNA"/>
</dbReference>
<feature type="compositionally biased region" description="Basic and acidic residues" evidence="1">
    <location>
        <begin position="11"/>
        <end position="30"/>
    </location>
</feature>
<dbReference type="InterPro" id="IPR021109">
    <property type="entry name" value="Peptidase_aspartic_dom_sf"/>
</dbReference>
<accession>A0A438GFW5</accession>